<keyword evidence="3" id="KW-0732">Signal</keyword>
<dbReference type="AlphaFoldDB" id="A0A317CHU8"/>
<dbReference type="Pfam" id="PF01547">
    <property type="entry name" value="SBP_bac_1"/>
    <property type="match status" value="1"/>
</dbReference>
<dbReference type="InterPro" id="IPR006059">
    <property type="entry name" value="SBP"/>
</dbReference>
<dbReference type="OrthoDB" id="2509690at2"/>
<dbReference type="Gene3D" id="3.40.190.10">
    <property type="entry name" value="Periplasmic binding protein-like II"/>
    <property type="match status" value="2"/>
</dbReference>
<reference evidence="4 5" key="1">
    <citation type="submission" date="2018-05" db="EMBL/GenBank/DDBJ databases">
        <title>Leucothrix arctica sp. nov., isolated from Arctic seawater.</title>
        <authorList>
            <person name="Choi A."/>
            <person name="Baek K."/>
        </authorList>
    </citation>
    <scope>NUCLEOTIDE SEQUENCE [LARGE SCALE GENOMIC DNA]</scope>
    <source>
        <strain evidence="4 5">IMCC9719</strain>
    </source>
</reference>
<dbReference type="PANTHER" id="PTHR43649">
    <property type="entry name" value="ARABINOSE-BINDING PROTEIN-RELATED"/>
    <property type="match status" value="1"/>
</dbReference>
<dbReference type="EMBL" id="QGKL01000024">
    <property type="protein sequence ID" value="PWQ96983.1"/>
    <property type="molecule type" value="Genomic_DNA"/>
</dbReference>
<comment type="subcellular location">
    <subcellularLocation>
        <location evidence="1">Periplasm</location>
    </subcellularLocation>
</comment>
<name>A0A317CHU8_9GAMM</name>
<accession>A0A317CHU8</accession>
<proteinExistence type="inferred from homology"/>
<dbReference type="PANTHER" id="PTHR43649:SF14">
    <property type="entry name" value="BLR3389 PROTEIN"/>
    <property type="match status" value="1"/>
</dbReference>
<evidence type="ECO:0000256" key="2">
    <source>
        <dbReference type="ARBA" id="ARBA00008520"/>
    </source>
</evidence>
<gene>
    <name evidence="4" type="ORF">DKT75_08075</name>
</gene>
<evidence type="ECO:0000313" key="5">
    <source>
        <dbReference type="Proteomes" id="UP000245506"/>
    </source>
</evidence>
<feature type="chain" id="PRO_5016363733" evidence="3">
    <location>
        <begin position="24"/>
        <end position="410"/>
    </location>
</feature>
<dbReference type="InterPro" id="IPR050490">
    <property type="entry name" value="Bact_solute-bd_prot1"/>
</dbReference>
<protein>
    <submittedName>
        <fullName evidence="4">Sugar ABC transporter substrate-binding protein</fullName>
    </submittedName>
</protein>
<comment type="similarity">
    <text evidence="2">Belongs to the bacterial solute-binding protein 1 family.</text>
</comment>
<evidence type="ECO:0000313" key="4">
    <source>
        <dbReference type="EMBL" id="PWQ96983.1"/>
    </source>
</evidence>
<evidence type="ECO:0000256" key="1">
    <source>
        <dbReference type="ARBA" id="ARBA00004418"/>
    </source>
</evidence>
<evidence type="ECO:0000256" key="3">
    <source>
        <dbReference type="SAM" id="SignalP"/>
    </source>
</evidence>
<keyword evidence="5" id="KW-1185">Reference proteome</keyword>
<organism evidence="4 5">
    <name type="scientific">Leucothrix arctica</name>
    <dbReference type="NCBI Taxonomy" id="1481894"/>
    <lineage>
        <taxon>Bacteria</taxon>
        <taxon>Pseudomonadati</taxon>
        <taxon>Pseudomonadota</taxon>
        <taxon>Gammaproteobacteria</taxon>
        <taxon>Thiotrichales</taxon>
        <taxon>Thiotrichaceae</taxon>
        <taxon>Leucothrix</taxon>
    </lineage>
</organism>
<dbReference type="Proteomes" id="UP000245506">
    <property type="component" value="Unassembled WGS sequence"/>
</dbReference>
<dbReference type="RefSeq" id="WP_109822912.1">
    <property type="nucleotide sequence ID" value="NZ_QGKL01000024.1"/>
</dbReference>
<dbReference type="SUPFAM" id="SSF53850">
    <property type="entry name" value="Periplasmic binding protein-like II"/>
    <property type="match status" value="1"/>
</dbReference>
<sequence length="410" mass="46334">MHPIKKTLITFAATMALSASALAGTLVINSDQADPAPKAAFAEVVKQFEAANPDIKVKLNTFDKEAYKTALRNWLSTQPPDVVFWYAGNRMKQFVSKDLFEDVSDIWKDNDLLDKMSTAAPAMSIDEKQWGVPYTYYQWGVYYRKDIFKRLGIEIPKTYDEFLAASAKIKADGIAPVTIGTKYLWTAAGWFDYLNMRTNGLDFHIDLMDGKVAYDDDRVKATFANWNKMVEPGYFIENHATYSWQEALPFLLKGEAAMYLLGNFITPQFGDQTENMGFFQFPIINPEVGVGEDAPMDTVHIPAKAKNKEDARKFLAFLATKDVQTSINAAINQIPPHKDATAADNYFLNIGIDMLGKADGTAQFYDRDTTPGMAKEGMKGFQEFMVKPERLEKILKSLEKTRKREFKVKK</sequence>
<dbReference type="GO" id="GO:0042597">
    <property type="term" value="C:periplasmic space"/>
    <property type="evidence" value="ECO:0007669"/>
    <property type="project" value="UniProtKB-SubCell"/>
</dbReference>
<comment type="caution">
    <text evidence="4">The sequence shown here is derived from an EMBL/GenBank/DDBJ whole genome shotgun (WGS) entry which is preliminary data.</text>
</comment>
<feature type="signal peptide" evidence="3">
    <location>
        <begin position="1"/>
        <end position="23"/>
    </location>
</feature>